<organism evidence="1 2">
    <name type="scientific">Flaviaesturariibacter amylovorans</name>
    <dbReference type="NCBI Taxonomy" id="1084520"/>
    <lineage>
        <taxon>Bacteria</taxon>
        <taxon>Pseudomonadati</taxon>
        <taxon>Bacteroidota</taxon>
        <taxon>Chitinophagia</taxon>
        <taxon>Chitinophagales</taxon>
        <taxon>Chitinophagaceae</taxon>
        <taxon>Flaviaestuariibacter</taxon>
    </lineage>
</organism>
<dbReference type="RefSeq" id="WP_345252830.1">
    <property type="nucleotide sequence ID" value="NZ_BAABGY010000001.1"/>
</dbReference>
<dbReference type="Proteomes" id="UP001501725">
    <property type="component" value="Unassembled WGS sequence"/>
</dbReference>
<sequence>MYTLIPIALRQQALFVPASALQGPEPAQPAAAAAFVADLANAGFVPSTALLKALQSCSASWRASLRQVLQEVTGQQKNWTPLVRGWDVPTGESFLDHVTTFFANLFPGAGSGVRLSCGHRIPPRTFPLERYNGCPFCGTPFAVGTIEYSNQGGTLKVLDLWVEADAEAHLRALLASATALDATQADSLKKLLAHFPLPAGLSIKMKETVMLVIDALVDEGRAAEAQSFFTSPNDILRYLWYRHTGFLQVLRPGTIIKRSRNNSRHLVAPFDRSATAKAVTKASLKLHYSRRQGRTVAAWLNALPLSAEKICEEMHPKRALWVRFIRALRLAEHSKKEVFAPLRTVLDRFYRGDYPVWQGQVDRARSVRDTETTLSLLQQRPGAFARSLFANMLWLGPQRVTAAFAGVQAAVPPRLLLTLAMYADLYFERGGSRVVKPLGGVAKKIPVHGLLKAYTNAELEAMRAAVRTLGLRAVGDRFARQAAKGHTIYIDPALYRIPLAIGDRSETLQDLPSALMGTRFAVDGSTLRLFMQWGQGLPAQHLDMDLSCQVAYEGRSAYCSFANLVTTGCRHSGDIRSIPAQVGTAEYIDLDLDVLSAAGARYVTFTCNAYSNGSITPNLVVGWMNSRNPMRVSERTGVAYDPSCVQHMARIGQSLAKGLVFGVLDVAAREVIWLELPFGGQLVQGMDATAVRSYLQKLGSKLTVGELLAVKAEAQGLVPATAQEADEVYTAGWARDTAAVTALIAG</sequence>
<dbReference type="EMBL" id="BAABGY010000001">
    <property type="protein sequence ID" value="GAA4318686.1"/>
    <property type="molecule type" value="Genomic_DNA"/>
</dbReference>
<proteinExistence type="predicted"/>
<evidence type="ECO:0008006" key="3">
    <source>
        <dbReference type="Google" id="ProtNLM"/>
    </source>
</evidence>
<gene>
    <name evidence="1" type="ORF">GCM10023184_03040</name>
</gene>
<name>A0ABP8G7P2_9BACT</name>
<comment type="caution">
    <text evidence="1">The sequence shown here is derived from an EMBL/GenBank/DDBJ whole genome shotgun (WGS) entry which is preliminary data.</text>
</comment>
<reference evidence="2" key="1">
    <citation type="journal article" date="2019" name="Int. J. Syst. Evol. Microbiol.">
        <title>The Global Catalogue of Microorganisms (GCM) 10K type strain sequencing project: providing services to taxonomists for standard genome sequencing and annotation.</title>
        <authorList>
            <consortium name="The Broad Institute Genomics Platform"/>
            <consortium name="The Broad Institute Genome Sequencing Center for Infectious Disease"/>
            <person name="Wu L."/>
            <person name="Ma J."/>
        </authorList>
    </citation>
    <scope>NUCLEOTIDE SEQUENCE [LARGE SCALE GENOMIC DNA]</scope>
    <source>
        <strain evidence="2">JCM 17919</strain>
    </source>
</reference>
<protein>
    <recommendedName>
        <fullName evidence="3">Prokaryotic RING finger family 4</fullName>
    </recommendedName>
</protein>
<evidence type="ECO:0000313" key="2">
    <source>
        <dbReference type="Proteomes" id="UP001501725"/>
    </source>
</evidence>
<keyword evidence="2" id="KW-1185">Reference proteome</keyword>
<accession>A0ABP8G7P2</accession>
<evidence type="ECO:0000313" key="1">
    <source>
        <dbReference type="EMBL" id="GAA4318686.1"/>
    </source>
</evidence>